<dbReference type="GO" id="GO:0015627">
    <property type="term" value="C:type II protein secretion system complex"/>
    <property type="evidence" value="ECO:0007669"/>
    <property type="project" value="TreeGrafter"/>
</dbReference>
<feature type="domain" description="Helix-hairpin-helix DNA-binding motif class 1" evidence="2">
    <location>
        <begin position="198"/>
        <end position="217"/>
    </location>
</feature>
<feature type="domain" description="Helix-hairpin-helix DNA-binding motif class 1" evidence="2">
    <location>
        <begin position="168"/>
        <end position="187"/>
    </location>
</feature>
<dbReference type="GO" id="GO:0003677">
    <property type="term" value="F:DNA binding"/>
    <property type="evidence" value="ECO:0007669"/>
    <property type="project" value="InterPro"/>
</dbReference>
<dbReference type="PANTHER" id="PTHR21180">
    <property type="entry name" value="ENDONUCLEASE/EXONUCLEASE/PHOSPHATASE FAMILY DOMAIN-CONTAINING PROTEIN 1"/>
    <property type="match status" value="1"/>
</dbReference>
<reference evidence="4" key="1">
    <citation type="submission" date="2017-09" db="EMBL/GenBank/DDBJ databases">
        <authorList>
            <person name="Varghese N."/>
            <person name="Submissions S."/>
        </authorList>
    </citation>
    <scope>NUCLEOTIDE SEQUENCE [LARGE SCALE GENOMIC DNA]</scope>
    <source>
        <strain evidence="4">CGMCC 1.12641</strain>
    </source>
</reference>
<proteinExistence type="predicted"/>
<dbReference type="OrthoDB" id="981124at2"/>
<feature type="transmembrane region" description="Helical" evidence="1">
    <location>
        <begin position="16"/>
        <end position="35"/>
    </location>
</feature>
<dbReference type="SUPFAM" id="SSF47781">
    <property type="entry name" value="RuvA domain 2-like"/>
    <property type="match status" value="2"/>
</dbReference>
<name>A0A285X862_9FLAO</name>
<dbReference type="InterPro" id="IPR003583">
    <property type="entry name" value="Hlx-hairpin-Hlx_DNA-bd_motif"/>
</dbReference>
<evidence type="ECO:0000256" key="1">
    <source>
        <dbReference type="SAM" id="Phobius"/>
    </source>
</evidence>
<protein>
    <submittedName>
        <fullName evidence="3">Competence protein ComEA helix-hairpin-helix repeat region</fullName>
    </submittedName>
</protein>
<gene>
    <name evidence="3" type="ORF">SAMN06296241_2539</name>
</gene>
<dbReference type="GO" id="GO:0015628">
    <property type="term" value="P:protein secretion by the type II secretion system"/>
    <property type="evidence" value="ECO:0007669"/>
    <property type="project" value="TreeGrafter"/>
</dbReference>
<dbReference type="Pfam" id="PF12836">
    <property type="entry name" value="HHH_3"/>
    <property type="match status" value="2"/>
</dbReference>
<evidence type="ECO:0000313" key="3">
    <source>
        <dbReference type="EMBL" id="SOC80974.1"/>
    </source>
</evidence>
<keyword evidence="1" id="KW-0472">Membrane</keyword>
<evidence type="ECO:0000313" key="4">
    <source>
        <dbReference type="Proteomes" id="UP000219193"/>
    </source>
</evidence>
<sequence length="292" mass="33680">MKNFRSHFVFNRSQQNGIFILVAVIILLQLVYFFYPFSSEVEEDPEHEKVVLQLQKEIDSLKQVRSQEISIPLKPFNPNFISDYKGYMLGMSLEEIDRLHEYRAQELWVNSAEEFQEVTGVSDSLLKILTPSFKFPDFREGASEKNKVSKKAFSTPLPKTDLNAATAEELQKINGIGEKLSARIVNYRNSIGGFRGNAQLKDVYGLSPQVIESLLQRFEVKPSAVEKLDINAITLMQLVEIPYLNYEQARAVVKYREEVGKIESFDELLEIKDFPVDKLDRINLYLTINREN</sequence>
<dbReference type="GO" id="GO:0006281">
    <property type="term" value="P:DNA repair"/>
    <property type="evidence" value="ECO:0007669"/>
    <property type="project" value="InterPro"/>
</dbReference>
<evidence type="ECO:0000259" key="2">
    <source>
        <dbReference type="SMART" id="SM00278"/>
    </source>
</evidence>
<dbReference type="PANTHER" id="PTHR21180:SF32">
    <property type="entry name" value="ENDONUCLEASE_EXONUCLEASE_PHOSPHATASE FAMILY DOMAIN-CONTAINING PROTEIN 1"/>
    <property type="match status" value="1"/>
</dbReference>
<keyword evidence="1" id="KW-1133">Transmembrane helix</keyword>
<keyword evidence="4" id="KW-1185">Reference proteome</keyword>
<organism evidence="3 4">
    <name type="scientific">Salinimicrobium sediminis</name>
    <dbReference type="NCBI Taxonomy" id="1343891"/>
    <lineage>
        <taxon>Bacteria</taxon>
        <taxon>Pseudomonadati</taxon>
        <taxon>Bacteroidota</taxon>
        <taxon>Flavobacteriia</taxon>
        <taxon>Flavobacteriales</taxon>
        <taxon>Flavobacteriaceae</taxon>
        <taxon>Salinimicrobium</taxon>
    </lineage>
</organism>
<dbReference type="InterPro" id="IPR010994">
    <property type="entry name" value="RuvA_2-like"/>
</dbReference>
<dbReference type="InterPro" id="IPR051675">
    <property type="entry name" value="Endo/Exo/Phosphatase_dom_1"/>
</dbReference>
<dbReference type="EMBL" id="OCMF01000003">
    <property type="protein sequence ID" value="SOC80974.1"/>
    <property type="molecule type" value="Genomic_DNA"/>
</dbReference>
<dbReference type="RefSeq" id="WP_097056737.1">
    <property type="nucleotide sequence ID" value="NZ_OCMF01000003.1"/>
</dbReference>
<dbReference type="AlphaFoldDB" id="A0A285X862"/>
<keyword evidence="1" id="KW-0812">Transmembrane</keyword>
<dbReference type="Proteomes" id="UP000219193">
    <property type="component" value="Unassembled WGS sequence"/>
</dbReference>
<dbReference type="Gene3D" id="1.10.150.280">
    <property type="entry name" value="AF1531-like domain"/>
    <property type="match status" value="2"/>
</dbReference>
<accession>A0A285X862</accession>
<dbReference type="SMART" id="SM00278">
    <property type="entry name" value="HhH1"/>
    <property type="match status" value="2"/>
</dbReference>